<dbReference type="EMBL" id="CP007536">
    <property type="protein sequence ID" value="AIC16078.1"/>
    <property type="molecule type" value="Genomic_DNA"/>
</dbReference>
<protein>
    <submittedName>
        <fullName evidence="1">Uncharacterized protein</fullName>
    </submittedName>
</protein>
<name>A0A060HKR8_9ARCH</name>
<dbReference type="KEGG" id="nvn:NVIE_018230"/>
<dbReference type="RefSeq" id="WP_075054935.1">
    <property type="nucleotide sequence ID" value="NZ_CP007536.1"/>
</dbReference>
<proteinExistence type="predicted"/>
<dbReference type="AlphaFoldDB" id="A0A060HKR8"/>
<organism evidence="1 2">
    <name type="scientific">Nitrososphaera viennensis EN76</name>
    <dbReference type="NCBI Taxonomy" id="926571"/>
    <lineage>
        <taxon>Archaea</taxon>
        <taxon>Nitrososphaerota</taxon>
        <taxon>Nitrososphaeria</taxon>
        <taxon>Nitrososphaerales</taxon>
        <taxon>Nitrososphaeraceae</taxon>
        <taxon>Nitrososphaera</taxon>
    </lineage>
</organism>
<accession>A0A060HKR8</accession>
<evidence type="ECO:0000313" key="2">
    <source>
        <dbReference type="Proteomes" id="UP000027093"/>
    </source>
</evidence>
<sequence length="68" mass="7702">MKLKIKAFAINGHGCNVLQRDLFKPEGVNNFSTDAKSEKEERKRREGSRAAFFAVLSMHQVMFGNTIT</sequence>
<dbReference type="Proteomes" id="UP000027093">
    <property type="component" value="Chromosome"/>
</dbReference>
<keyword evidence="2" id="KW-1185">Reference proteome</keyword>
<evidence type="ECO:0000313" key="1">
    <source>
        <dbReference type="EMBL" id="AIC16078.1"/>
    </source>
</evidence>
<dbReference type="GeneID" id="74947082"/>
<reference evidence="1 2" key="1">
    <citation type="journal article" date="2014" name="Int. J. Syst. Evol. Microbiol.">
        <title>Nitrososphaera viennensis gen. nov., sp. nov., an aerobic and mesophilic, ammonia-oxidizing archaeon from soil and a member of the archaeal phylum Thaumarchaeota.</title>
        <authorList>
            <person name="Stieglmeier M."/>
            <person name="Klingl A."/>
            <person name="Alves R.J."/>
            <person name="Rittmann S.K."/>
            <person name="Melcher M."/>
            <person name="Leisch N."/>
            <person name="Schleper C."/>
        </authorList>
    </citation>
    <scope>NUCLEOTIDE SEQUENCE [LARGE SCALE GENOMIC DNA]</scope>
    <source>
        <strain evidence="1">EN76</strain>
    </source>
</reference>
<dbReference type="HOGENOM" id="CLU_2784251_0_0_2"/>
<gene>
    <name evidence="1" type="ORF">NVIE_018230</name>
</gene>